<dbReference type="Gramene" id="RZC51542">
    <property type="protein sequence ID" value="RZC51542"/>
    <property type="gene ID" value="C5167_019967"/>
</dbReference>
<evidence type="ECO:0000313" key="5">
    <source>
        <dbReference type="Proteomes" id="UP000316621"/>
    </source>
</evidence>
<evidence type="ECO:0000259" key="3">
    <source>
        <dbReference type="PROSITE" id="PS51186"/>
    </source>
</evidence>
<dbReference type="GO" id="GO:0008080">
    <property type="term" value="F:N-acetyltransferase activity"/>
    <property type="evidence" value="ECO:0007669"/>
    <property type="project" value="TreeGrafter"/>
</dbReference>
<dbReference type="OrthoDB" id="7305308at2759"/>
<evidence type="ECO:0000313" key="4">
    <source>
        <dbReference type="EMBL" id="RZC51542.1"/>
    </source>
</evidence>
<dbReference type="InterPro" id="IPR016181">
    <property type="entry name" value="Acyl_CoA_acyltransferase"/>
</dbReference>
<protein>
    <recommendedName>
        <fullName evidence="3">N-acetyltransferase domain-containing protein</fullName>
    </recommendedName>
</protein>
<evidence type="ECO:0000256" key="1">
    <source>
        <dbReference type="ARBA" id="ARBA00022679"/>
    </source>
</evidence>
<gene>
    <name evidence="4" type="ORF">C5167_019967</name>
</gene>
<dbReference type="STRING" id="3469.A0A4Y7IV18"/>
<dbReference type="Pfam" id="PF00583">
    <property type="entry name" value="Acetyltransf_1"/>
    <property type="match status" value="1"/>
</dbReference>
<evidence type="ECO:0000256" key="2">
    <source>
        <dbReference type="ARBA" id="ARBA00023315"/>
    </source>
</evidence>
<dbReference type="PANTHER" id="PTHR10545">
    <property type="entry name" value="DIAMINE N-ACETYLTRANSFERASE"/>
    <property type="match status" value="1"/>
</dbReference>
<organism evidence="4 5">
    <name type="scientific">Papaver somniferum</name>
    <name type="common">Opium poppy</name>
    <dbReference type="NCBI Taxonomy" id="3469"/>
    <lineage>
        <taxon>Eukaryota</taxon>
        <taxon>Viridiplantae</taxon>
        <taxon>Streptophyta</taxon>
        <taxon>Embryophyta</taxon>
        <taxon>Tracheophyta</taxon>
        <taxon>Spermatophyta</taxon>
        <taxon>Magnoliopsida</taxon>
        <taxon>Ranunculales</taxon>
        <taxon>Papaveraceae</taxon>
        <taxon>Papaveroideae</taxon>
        <taxon>Papaver</taxon>
    </lineage>
</organism>
<dbReference type="OMA" id="GFFIENM"/>
<proteinExistence type="predicted"/>
<dbReference type="AlphaFoldDB" id="A0A4Y7IV18"/>
<keyword evidence="5" id="KW-1185">Reference proteome</keyword>
<reference evidence="4 5" key="1">
    <citation type="journal article" date="2018" name="Science">
        <title>The opium poppy genome and morphinan production.</title>
        <authorList>
            <person name="Guo L."/>
            <person name="Winzer T."/>
            <person name="Yang X."/>
            <person name="Li Y."/>
            <person name="Ning Z."/>
            <person name="He Z."/>
            <person name="Teodor R."/>
            <person name="Lu Y."/>
            <person name="Bowser T.A."/>
            <person name="Graham I.A."/>
            <person name="Ye K."/>
        </authorList>
    </citation>
    <scope>NUCLEOTIDE SEQUENCE [LARGE SCALE GENOMIC DNA]</scope>
    <source>
        <strain evidence="5">cv. HN1</strain>
        <tissue evidence="4">Leaves</tissue>
    </source>
</reference>
<name>A0A4Y7IV18_PAPSO</name>
<dbReference type="PANTHER" id="PTHR10545:SF29">
    <property type="entry name" value="GH14572P-RELATED"/>
    <property type="match status" value="1"/>
</dbReference>
<dbReference type="Gene3D" id="3.40.630.30">
    <property type="match status" value="1"/>
</dbReference>
<keyword evidence="2" id="KW-0012">Acyltransferase</keyword>
<dbReference type="EMBL" id="CM010716">
    <property type="protein sequence ID" value="RZC51542.1"/>
    <property type="molecule type" value="Genomic_DNA"/>
</dbReference>
<feature type="domain" description="N-acetyltransferase" evidence="3">
    <location>
        <begin position="71"/>
        <end position="227"/>
    </location>
</feature>
<dbReference type="PROSITE" id="PS51186">
    <property type="entry name" value="GNAT"/>
    <property type="match status" value="1"/>
</dbReference>
<dbReference type="CDD" id="cd04301">
    <property type="entry name" value="NAT_SF"/>
    <property type="match status" value="1"/>
</dbReference>
<sequence length="227" mass="25757">MASISNGGNHVAKNSSVYARIRLGEISDVPHIHKLIYQLAVYERFEHLFEATENSLSDTLFKSPPFQSVTCFILEISQHPFPQDKHSRNPNYTPIIKTVDLQEPINDPDSNVFKVGNLDSDFDGHDIVVVGWVIFFPNYPAFLAKQGFHVDNLFVREFYRGRGFGKMLLSAVATHAVKLGFCRVDWICLKWNENAIKFYEEGIGAEVMNEWGVCRLVGKALQAYGEN</sequence>
<keyword evidence="1" id="KW-0808">Transferase</keyword>
<dbReference type="Proteomes" id="UP000316621">
    <property type="component" value="Chromosome 2"/>
</dbReference>
<dbReference type="InterPro" id="IPR051016">
    <property type="entry name" value="Diverse_Substrate_AcTransf"/>
</dbReference>
<dbReference type="InterPro" id="IPR000182">
    <property type="entry name" value="GNAT_dom"/>
</dbReference>
<accession>A0A4Y7IV18</accession>
<dbReference type="SUPFAM" id="SSF55729">
    <property type="entry name" value="Acyl-CoA N-acyltransferases (Nat)"/>
    <property type="match status" value="1"/>
</dbReference>